<dbReference type="InterPro" id="IPR025302">
    <property type="entry name" value="DrrA1/2-like_C"/>
</dbReference>
<sequence length="296" mass="32893">MTLHIDRVSKQFGDFTAVDDLSFHVPRGEMYGLLGANGAGKTTTFRMVLDILKPSDGNISWDGRAVDHRLVGYLPEERGLYPKSPVRDQLVFLASLKGMRSAEAKRAVKSWLERLEIPQYELMRVEQLSKGNQQKVQLVAALIHNPELLILDEPFSGLDPVNVEILKREVLALRDAGTTIVFSSHRMEHVEELCQHIGILKGGRAVVSGDVTTIKSRYEEPVLFLETNRIDVITALPLVRAVEPHKTGHLVRLASFDDSDAVLGALVQAGASIKTFMRQPVSLNDIFIKEVGQHVS</sequence>
<keyword evidence="2" id="KW-0813">Transport</keyword>
<gene>
    <name evidence="6" type="primary">ybhF_2</name>
    <name evidence="6" type="ORF">NCTC13163_00811</name>
</gene>
<dbReference type="EMBL" id="UGGP01000001">
    <property type="protein sequence ID" value="STO07464.1"/>
    <property type="molecule type" value="Genomic_DNA"/>
</dbReference>
<dbReference type="AlphaFoldDB" id="A0A377FSA9"/>
<evidence type="ECO:0000256" key="4">
    <source>
        <dbReference type="ARBA" id="ARBA00022840"/>
    </source>
</evidence>
<dbReference type="PANTHER" id="PTHR43335:SF4">
    <property type="entry name" value="ABC TRANSPORTER, ATP-BINDING PROTEIN"/>
    <property type="match status" value="1"/>
</dbReference>
<dbReference type="SMART" id="SM00382">
    <property type="entry name" value="AAA"/>
    <property type="match status" value="1"/>
</dbReference>
<dbReference type="InterPro" id="IPR003593">
    <property type="entry name" value="AAA+_ATPase"/>
</dbReference>
<organism evidence="6 7">
    <name type="scientific">Exiguobacterium aurantiacum</name>
    <dbReference type="NCBI Taxonomy" id="33987"/>
    <lineage>
        <taxon>Bacteria</taxon>
        <taxon>Bacillati</taxon>
        <taxon>Bacillota</taxon>
        <taxon>Bacilli</taxon>
        <taxon>Bacillales</taxon>
        <taxon>Bacillales Family XII. Incertae Sedis</taxon>
        <taxon>Exiguobacterium</taxon>
    </lineage>
</organism>
<dbReference type="GO" id="GO:0005524">
    <property type="term" value="F:ATP binding"/>
    <property type="evidence" value="ECO:0007669"/>
    <property type="project" value="UniProtKB-KW"/>
</dbReference>
<name>A0A377FSA9_9BACL</name>
<dbReference type="OrthoDB" id="9801987at2"/>
<dbReference type="InterPro" id="IPR027417">
    <property type="entry name" value="P-loop_NTPase"/>
</dbReference>
<dbReference type="GO" id="GO:0016887">
    <property type="term" value="F:ATP hydrolysis activity"/>
    <property type="evidence" value="ECO:0007669"/>
    <property type="project" value="InterPro"/>
</dbReference>
<evidence type="ECO:0000259" key="5">
    <source>
        <dbReference type="PROSITE" id="PS50893"/>
    </source>
</evidence>
<evidence type="ECO:0000256" key="1">
    <source>
        <dbReference type="ARBA" id="ARBA00005417"/>
    </source>
</evidence>
<dbReference type="PANTHER" id="PTHR43335">
    <property type="entry name" value="ABC TRANSPORTER, ATP-BINDING PROTEIN"/>
    <property type="match status" value="1"/>
</dbReference>
<proteinExistence type="inferred from homology"/>
<keyword evidence="3" id="KW-0547">Nucleotide-binding</keyword>
<dbReference type="Pfam" id="PF13732">
    <property type="entry name" value="DrrA1-3_C"/>
    <property type="match status" value="1"/>
</dbReference>
<evidence type="ECO:0000313" key="7">
    <source>
        <dbReference type="Proteomes" id="UP000254060"/>
    </source>
</evidence>
<protein>
    <submittedName>
        <fullName evidence="6">Uncharacterized ABC transporter ATP-binding protein YbhF</fullName>
    </submittedName>
</protein>
<dbReference type="Pfam" id="PF00005">
    <property type="entry name" value="ABC_tran"/>
    <property type="match status" value="1"/>
</dbReference>
<comment type="similarity">
    <text evidence="1">Belongs to the ABC transporter superfamily.</text>
</comment>
<dbReference type="PROSITE" id="PS50893">
    <property type="entry name" value="ABC_TRANSPORTER_2"/>
    <property type="match status" value="1"/>
</dbReference>
<keyword evidence="4 6" id="KW-0067">ATP-binding</keyword>
<reference evidence="6 7" key="1">
    <citation type="submission" date="2018-06" db="EMBL/GenBank/DDBJ databases">
        <authorList>
            <consortium name="Pathogen Informatics"/>
            <person name="Doyle S."/>
        </authorList>
    </citation>
    <scope>NUCLEOTIDE SEQUENCE [LARGE SCALE GENOMIC DNA]</scope>
    <source>
        <strain evidence="6 7">NCTC13163</strain>
    </source>
</reference>
<evidence type="ECO:0000313" key="6">
    <source>
        <dbReference type="EMBL" id="STO07464.1"/>
    </source>
</evidence>
<dbReference type="Proteomes" id="UP000254060">
    <property type="component" value="Unassembled WGS sequence"/>
</dbReference>
<dbReference type="InterPro" id="IPR017871">
    <property type="entry name" value="ABC_transporter-like_CS"/>
</dbReference>
<dbReference type="RefSeq" id="WP_029334531.1">
    <property type="nucleotide sequence ID" value="NZ_UGGP01000001.1"/>
</dbReference>
<evidence type="ECO:0000256" key="3">
    <source>
        <dbReference type="ARBA" id="ARBA00022741"/>
    </source>
</evidence>
<evidence type="ECO:0000256" key="2">
    <source>
        <dbReference type="ARBA" id="ARBA00022448"/>
    </source>
</evidence>
<feature type="domain" description="ABC transporter" evidence="5">
    <location>
        <begin position="3"/>
        <end position="227"/>
    </location>
</feature>
<dbReference type="PROSITE" id="PS00211">
    <property type="entry name" value="ABC_TRANSPORTER_1"/>
    <property type="match status" value="1"/>
</dbReference>
<dbReference type="STRING" id="1397694.GCA_000702585_01325"/>
<dbReference type="Gene3D" id="3.40.50.300">
    <property type="entry name" value="P-loop containing nucleotide triphosphate hydrolases"/>
    <property type="match status" value="1"/>
</dbReference>
<accession>A0A377FSA9</accession>
<dbReference type="SUPFAM" id="SSF52540">
    <property type="entry name" value="P-loop containing nucleoside triphosphate hydrolases"/>
    <property type="match status" value="1"/>
</dbReference>
<dbReference type="InterPro" id="IPR003439">
    <property type="entry name" value="ABC_transporter-like_ATP-bd"/>
</dbReference>